<dbReference type="InterPro" id="IPR036397">
    <property type="entry name" value="RNaseH_sf"/>
</dbReference>
<dbReference type="Gene3D" id="1.10.340.70">
    <property type="match status" value="1"/>
</dbReference>
<dbReference type="InterPro" id="IPR012337">
    <property type="entry name" value="RNaseH-like_sf"/>
</dbReference>
<sequence>MPRTAPERRPDQVFLVQEEEPLLHAIQDAQQSDPQVQNIIRRLQAGTPDQEFQEFSFSRGFVRYKNGPHHRIAVPRTAQPLVLHRYHDDSTAGHPGIEETSRVITQRFHWPTIRTDIAEYIRGCRLCNAFKRGPIQAAAPLRPHAPKQPFEVLSVDLIGPLTESRSANRFGIVAMDIHSRWTEAQAARSTSAEVIIRFLDTIFQRFGYPMAILTDNGPQFTSVTWDAALDNGPQFTSVTWDAALRRWQCLHWTTPIYHPRANPVERRNQELKKGLRLQLEGKTPERWDEKLSQVLFNLRSRQNAATKLSPAKALFGYELRRPGEWRDPIPEEVQPQPQRTRAIHANERRYRERRYARPDVPMPIQPKVGDLVMVRGRYSPGRPFAPRWMGPYPVVDTAGQTSLWVEQPGARRTKQHLDDVRLARPGNTAQHPAHDEPPDPPASTPEPTAGPSWAPD</sequence>
<comment type="caution">
    <text evidence="4">The sequence shown here is derived from an EMBL/GenBank/DDBJ whole genome shotgun (WGS) entry which is preliminary data.</text>
</comment>
<organism evidence="4 5">
    <name type="scientific">Popillia japonica</name>
    <name type="common">Japanese beetle</name>
    <dbReference type="NCBI Taxonomy" id="7064"/>
    <lineage>
        <taxon>Eukaryota</taxon>
        <taxon>Metazoa</taxon>
        <taxon>Ecdysozoa</taxon>
        <taxon>Arthropoda</taxon>
        <taxon>Hexapoda</taxon>
        <taxon>Insecta</taxon>
        <taxon>Pterygota</taxon>
        <taxon>Neoptera</taxon>
        <taxon>Endopterygota</taxon>
        <taxon>Coleoptera</taxon>
        <taxon>Polyphaga</taxon>
        <taxon>Scarabaeiformia</taxon>
        <taxon>Scarabaeidae</taxon>
        <taxon>Rutelinae</taxon>
        <taxon>Popillia</taxon>
    </lineage>
</organism>
<evidence type="ECO:0000259" key="3">
    <source>
        <dbReference type="PROSITE" id="PS50994"/>
    </source>
</evidence>
<dbReference type="InterPro" id="IPR041588">
    <property type="entry name" value="Integrase_H2C2"/>
</dbReference>
<protein>
    <recommendedName>
        <fullName evidence="1">RNA-directed DNA polymerase</fullName>
        <ecNumber evidence="1">2.7.7.49</ecNumber>
    </recommendedName>
</protein>
<dbReference type="Pfam" id="PF00665">
    <property type="entry name" value="rve"/>
    <property type="match status" value="1"/>
</dbReference>
<dbReference type="GO" id="GO:0003676">
    <property type="term" value="F:nucleic acid binding"/>
    <property type="evidence" value="ECO:0007669"/>
    <property type="project" value="InterPro"/>
</dbReference>
<feature type="domain" description="Integrase catalytic" evidence="3">
    <location>
        <begin position="145"/>
        <end position="318"/>
    </location>
</feature>
<dbReference type="Pfam" id="PF17921">
    <property type="entry name" value="Integrase_H2C2"/>
    <property type="match status" value="1"/>
</dbReference>
<dbReference type="GO" id="GO:0003964">
    <property type="term" value="F:RNA-directed DNA polymerase activity"/>
    <property type="evidence" value="ECO:0007669"/>
    <property type="project" value="UniProtKB-EC"/>
</dbReference>
<dbReference type="PANTHER" id="PTHR37984">
    <property type="entry name" value="PROTEIN CBG26694"/>
    <property type="match status" value="1"/>
</dbReference>
<gene>
    <name evidence="4" type="ORF">QE152_g30938</name>
</gene>
<evidence type="ECO:0000313" key="5">
    <source>
        <dbReference type="Proteomes" id="UP001458880"/>
    </source>
</evidence>
<keyword evidence="5" id="KW-1185">Reference proteome</keyword>
<dbReference type="PANTHER" id="PTHR37984:SF5">
    <property type="entry name" value="PROTEIN NYNRIN-LIKE"/>
    <property type="match status" value="1"/>
</dbReference>
<dbReference type="PROSITE" id="PS50994">
    <property type="entry name" value="INTEGRASE"/>
    <property type="match status" value="1"/>
</dbReference>
<dbReference type="Gene3D" id="3.30.420.10">
    <property type="entry name" value="Ribonuclease H-like superfamily/Ribonuclease H"/>
    <property type="match status" value="2"/>
</dbReference>
<dbReference type="InterPro" id="IPR001584">
    <property type="entry name" value="Integrase_cat-core"/>
</dbReference>
<feature type="region of interest" description="Disordered" evidence="2">
    <location>
        <begin position="409"/>
        <end position="456"/>
    </location>
</feature>
<dbReference type="EC" id="2.7.7.49" evidence="1"/>
<dbReference type="AlphaFoldDB" id="A0AAW1JE43"/>
<dbReference type="EMBL" id="JASPKY010000427">
    <property type="protein sequence ID" value="KAK9700887.1"/>
    <property type="molecule type" value="Genomic_DNA"/>
</dbReference>
<evidence type="ECO:0000256" key="2">
    <source>
        <dbReference type="SAM" id="MobiDB-lite"/>
    </source>
</evidence>
<dbReference type="SUPFAM" id="SSF53098">
    <property type="entry name" value="Ribonuclease H-like"/>
    <property type="match status" value="2"/>
</dbReference>
<dbReference type="GO" id="GO:0015074">
    <property type="term" value="P:DNA integration"/>
    <property type="evidence" value="ECO:0007669"/>
    <property type="project" value="InterPro"/>
</dbReference>
<dbReference type="Proteomes" id="UP001458880">
    <property type="component" value="Unassembled WGS sequence"/>
</dbReference>
<reference evidence="4 5" key="1">
    <citation type="journal article" date="2024" name="BMC Genomics">
        <title>De novo assembly and annotation of Popillia japonica's genome with initial clues to its potential as an invasive pest.</title>
        <authorList>
            <person name="Cucini C."/>
            <person name="Boschi S."/>
            <person name="Funari R."/>
            <person name="Cardaioli E."/>
            <person name="Iannotti N."/>
            <person name="Marturano G."/>
            <person name="Paoli F."/>
            <person name="Bruttini M."/>
            <person name="Carapelli A."/>
            <person name="Frati F."/>
            <person name="Nardi F."/>
        </authorList>
    </citation>
    <scope>NUCLEOTIDE SEQUENCE [LARGE SCALE GENOMIC DNA]</scope>
    <source>
        <strain evidence="4">DMR45628</strain>
    </source>
</reference>
<proteinExistence type="predicted"/>
<evidence type="ECO:0000256" key="1">
    <source>
        <dbReference type="ARBA" id="ARBA00012493"/>
    </source>
</evidence>
<evidence type="ECO:0000313" key="4">
    <source>
        <dbReference type="EMBL" id="KAK9700887.1"/>
    </source>
</evidence>
<dbReference type="FunFam" id="1.10.340.70:FF:000001">
    <property type="entry name" value="Retrovirus-related Pol polyprotein from transposon gypsy-like Protein"/>
    <property type="match status" value="1"/>
</dbReference>
<name>A0AAW1JE43_POPJA</name>
<accession>A0AAW1JE43</accession>
<dbReference type="InterPro" id="IPR050951">
    <property type="entry name" value="Retrovirus_Pol_polyprotein"/>
</dbReference>